<keyword evidence="2" id="KW-1185">Reference proteome</keyword>
<dbReference type="Proteomes" id="UP000218934">
    <property type="component" value="Unassembled WGS sequence"/>
</dbReference>
<comment type="caution">
    <text evidence="1">The sequence shown here is derived from an EMBL/GenBank/DDBJ whole genome shotgun (WGS) entry which is preliminary data.</text>
</comment>
<sequence length="197" mass="23186">MIDPAIRKLNLGCGFDIRPDFVNADSFPECNPDLLLDVEQPDWPFEDDRFDYVLMKHVLEHVGKDFDVFARIMRNLHRILSPGGILEIHVPHYRHETYWSDPTHVRAFTPLTFRMMSKRQNDEWIAARANYTMLAYLMDVDFELKQAVQSYDQAYIVAMNEGRMTKEEVRRRAETDWGVVRELQFQLQAVKPVRPAA</sequence>
<dbReference type="AlphaFoldDB" id="A0A2A4FUK3"/>
<dbReference type="EMBL" id="NWUF01000019">
    <property type="protein sequence ID" value="PCE41081.1"/>
    <property type="molecule type" value="Genomic_DNA"/>
</dbReference>
<protein>
    <recommendedName>
        <fullName evidence="3">Methyltransferase type 11 domain-containing protein</fullName>
    </recommendedName>
</protein>
<dbReference type="Pfam" id="PF13489">
    <property type="entry name" value="Methyltransf_23"/>
    <property type="match status" value="1"/>
</dbReference>
<gene>
    <name evidence="1" type="ORF">COO09_17195</name>
</gene>
<reference evidence="1 2" key="1">
    <citation type="submission" date="2017-09" db="EMBL/GenBank/DDBJ databases">
        <title>The Catabolism of 3,6-Dichlorosalicylic acid is Initiated by the Cytochrome P450 Monooxygenase DsmABC in Rhizorhabdus dicambivorans Ndbn-20.</title>
        <authorList>
            <person name="Na L."/>
        </authorList>
    </citation>
    <scope>NUCLEOTIDE SEQUENCE [LARGE SCALE GENOMIC DNA]</scope>
    <source>
        <strain evidence="1 2">Ndbn-20m</strain>
    </source>
</reference>
<organism evidence="1 2">
    <name type="scientific">Rhizorhabdus dicambivorans</name>
    <dbReference type="NCBI Taxonomy" id="1850238"/>
    <lineage>
        <taxon>Bacteria</taxon>
        <taxon>Pseudomonadati</taxon>
        <taxon>Pseudomonadota</taxon>
        <taxon>Alphaproteobacteria</taxon>
        <taxon>Sphingomonadales</taxon>
        <taxon>Sphingomonadaceae</taxon>
        <taxon>Rhizorhabdus</taxon>
    </lineage>
</organism>
<dbReference type="InterPro" id="IPR029063">
    <property type="entry name" value="SAM-dependent_MTases_sf"/>
</dbReference>
<dbReference type="Gene3D" id="3.40.50.150">
    <property type="entry name" value="Vaccinia Virus protein VP39"/>
    <property type="match status" value="1"/>
</dbReference>
<dbReference type="OrthoDB" id="9777830at2"/>
<accession>A0A2A4FUK3</accession>
<name>A0A2A4FUK3_9SPHN</name>
<dbReference type="CDD" id="cd02440">
    <property type="entry name" value="AdoMet_MTases"/>
    <property type="match status" value="1"/>
</dbReference>
<proteinExistence type="predicted"/>
<evidence type="ECO:0000313" key="2">
    <source>
        <dbReference type="Proteomes" id="UP000218934"/>
    </source>
</evidence>
<evidence type="ECO:0000313" key="1">
    <source>
        <dbReference type="EMBL" id="PCE41081.1"/>
    </source>
</evidence>
<dbReference type="SUPFAM" id="SSF53335">
    <property type="entry name" value="S-adenosyl-L-methionine-dependent methyltransferases"/>
    <property type="match status" value="1"/>
</dbReference>
<dbReference type="KEGG" id="rdi:CMV14_20125"/>
<dbReference type="RefSeq" id="WP_066966828.1">
    <property type="nucleotide sequence ID" value="NZ_CP023449.1"/>
</dbReference>
<evidence type="ECO:0008006" key="3">
    <source>
        <dbReference type="Google" id="ProtNLM"/>
    </source>
</evidence>